<dbReference type="InterPro" id="IPR019821">
    <property type="entry name" value="Kinesin_motor_CS"/>
</dbReference>
<keyword evidence="3 6" id="KW-0067">ATP-binding</keyword>
<dbReference type="GO" id="GO:0005524">
    <property type="term" value="F:ATP binding"/>
    <property type="evidence" value="ECO:0007669"/>
    <property type="project" value="UniProtKB-UniRule"/>
</dbReference>
<dbReference type="GO" id="GO:0007018">
    <property type="term" value="P:microtubule-based movement"/>
    <property type="evidence" value="ECO:0007669"/>
    <property type="project" value="InterPro"/>
</dbReference>
<dbReference type="SMART" id="SM00129">
    <property type="entry name" value="KISc"/>
    <property type="match status" value="1"/>
</dbReference>
<dbReference type="Pfam" id="PF00225">
    <property type="entry name" value="Kinesin"/>
    <property type="match status" value="1"/>
</dbReference>
<feature type="binding site" evidence="6">
    <location>
        <begin position="481"/>
        <end position="488"/>
    </location>
    <ligand>
        <name>ATP</name>
        <dbReference type="ChEBI" id="CHEBI:30616"/>
    </ligand>
</feature>
<dbReference type="EMBL" id="CP076749">
    <property type="protein sequence ID" value="QWW21492.1"/>
    <property type="molecule type" value="Genomic_DNA"/>
</dbReference>
<feature type="compositionally biased region" description="Low complexity" evidence="9">
    <location>
        <begin position="370"/>
        <end position="392"/>
    </location>
</feature>
<keyword evidence="5 6" id="KW-0505">Motor protein</keyword>
<dbReference type="InterPro" id="IPR027640">
    <property type="entry name" value="Kinesin-like_fam"/>
</dbReference>
<gene>
    <name evidence="11" type="ORF">CA7LBN_000238</name>
</gene>
<feature type="compositionally biased region" description="Polar residues" evidence="9">
    <location>
        <begin position="401"/>
        <end position="419"/>
    </location>
</feature>
<dbReference type="Proteomes" id="UP000825438">
    <property type="component" value="Chromosome I"/>
</dbReference>
<evidence type="ECO:0000256" key="6">
    <source>
        <dbReference type="PROSITE-ProRule" id="PRU00283"/>
    </source>
</evidence>
<proteinExistence type="inferred from homology"/>
<evidence type="ECO:0000256" key="5">
    <source>
        <dbReference type="ARBA" id="ARBA00023175"/>
    </source>
</evidence>
<sequence length="987" mass="111258">MFHSVSTAQTSFDPPKENPNYETMPARFWSHYQRRPKSPKQLHSTGRKHLMKEYITDQLERFHLKSSRANPIYDLPLGVLPGLTSNGEGAERRLLERKPRVRNLTRPFFVRDYNLRAVTLTSLPHDVSLADIVSSVRGGQLDKVIEGDVPERFVQLHFFYRTSAEEFFRYAKCGLYSINGKRPIVKWLPFEIAMRCPVQEYVMEAVNKSRATRVIRMTASDTVHASADYSRRHVQDTASLFAKGYDVGQIRTEMSQFGKVIEIKPYITNTWTITVHFSSVSESVIAMKSLTSLSLCHLHKYKWWKLQYDKDPADVPCYMLSTTPQLIDRVLNCNYKIAFIKNMYRSGRGTPTPRSSYSDLKRPASARGYRPSSPHIPSSRPSSSMGSRPSTPTFRPEPYTGSITVSIRPNPHTSGNSQNQVWHIDYANTITNTQDNSSYTFDHVFASSMDVTNRVVYERSCAQLVHMFLNEGYNSTLFAYGMTGSGKTYSMRGEDNDPGFVRLAIDDIFNKIDSPNSGCSYSLSVTYLEIYNEKIVDLLGTGTGAFSSHNEPKIRDDPDYGIKIMGVNTPTVSSKQSLLQLIKAGDMKRKTSATDYNARSSRSHAILQLRLHTIDMASRFEHRSTLSLCDLAGSERATSCAERRKEGSYINKSLLALSTVINKLSLASNSGAMDHIPYRDSKLTRLLQPSLSGSALISILCNVHLGSNSPGLSQQYVTETTNTLRFAARAKDIVLSVNANRKQSIGDGEAHRMIEELKRVVENQKNELALLKIHSGVWQMNSQVSEDPASAQLQGELKVLQEKVEHLTRLSDLNRTEVVLLRNDALNDILGMEIDKFSSQKMMANLEEFYKRLTHENEEYKQYNASLENQLRLAHSQLAAMNSAASSKPTNPSNKHYDSLLRQQEEEIMSLKETLRDKDHIIHGLTKTSKLRRLVDSSNANGAPSISDYTKKVTGASVVGSPDKENVVSEIRQFRLSPKKPAVPRFT</sequence>
<keyword evidence="2 6" id="KW-0547">Nucleotide-binding</keyword>
<dbReference type="Gene3D" id="3.40.850.10">
    <property type="entry name" value="Kinesin motor domain"/>
    <property type="match status" value="1"/>
</dbReference>
<feature type="domain" description="Kinesin motor" evidence="10">
    <location>
        <begin position="402"/>
        <end position="733"/>
    </location>
</feature>
<evidence type="ECO:0000256" key="3">
    <source>
        <dbReference type="ARBA" id="ARBA00022840"/>
    </source>
</evidence>
<dbReference type="InterPro" id="IPR001752">
    <property type="entry name" value="Kinesin_motor_dom"/>
</dbReference>
<dbReference type="GO" id="GO:0003777">
    <property type="term" value="F:microtubule motor activity"/>
    <property type="evidence" value="ECO:0007669"/>
    <property type="project" value="InterPro"/>
</dbReference>
<name>A0A8F3AFH8_CANAR</name>
<feature type="region of interest" description="Disordered" evidence="9">
    <location>
        <begin position="1"/>
        <end position="23"/>
    </location>
</feature>
<evidence type="ECO:0000256" key="2">
    <source>
        <dbReference type="ARBA" id="ARBA00022741"/>
    </source>
</evidence>
<dbReference type="AlphaFoldDB" id="A0A8F3AFH8"/>
<comment type="similarity">
    <text evidence="6 7">Belongs to the TRAFAC class myosin-kinesin ATPase superfamily. Kinesin family.</text>
</comment>
<keyword evidence="4 8" id="KW-0175">Coiled coil</keyword>
<dbReference type="PANTHER" id="PTHR47968">
    <property type="entry name" value="CENTROMERE PROTEIN E"/>
    <property type="match status" value="1"/>
</dbReference>
<dbReference type="PRINTS" id="PR00380">
    <property type="entry name" value="KINESINHEAVY"/>
</dbReference>
<feature type="coiled-coil region" evidence="8">
    <location>
        <begin position="843"/>
        <end position="921"/>
    </location>
</feature>
<evidence type="ECO:0000313" key="11">
    <source>
        <dbReference type="EMBL" id="QWW21492.1"/>
    </source>
</evidence>
<dbReference type="PROSITE" id="PS00411">
    <property type="entry name" value="KINESIN_MOTOR_1"/>
    <property type="match status" value="1"/>
</dbReference>
<feature type="compositionally biased region" description="Polar residues" evidence="9">
    <location>
        <begin position="1"/>
        <end position="12"/>
    </location>
</feature>
<evidence type="ECO:0000256" key="7">
    <source>
        <dbReference type="RuleBase" id="RU000394"/>
    </source>
</evidence>
<evidence type="ECO:0000256" key="9">
    <source>
        <dbReference type="SAM" id="MobiDB-lite"/>
    </source>
</evidence>
<reference evidence="11" key="1">
    <citation type="submission" date="2021-06" db="EMBL/GenBank/DDBJ databases">
        <title>Candida auris outbreak in lebanese hospital.</title>
        <authorList>
            <person name="Finianos M."/>
        </authorList>
    </citation>
    <scope>NUCLEOTIDE SEQUENCE</scope>
    <source>
        <strain evidence="11">CA7LBN</strain>
    </source>
</reference>
<dbReference type="InterPro" id="IPR027417">
    <property type="entry name" value="P-loop_NTPase"/>
</dbReference>
<evidence type="ECO:0000259" key="10">
    <source>
        <dbReference type="PROSITE" id="PS50067"/>
    </source>
</evidence>
<evidence type="ECO:0000256" key="8">
    <source>
        <dbReference type="SAM" id="Coils"/>
    </source>
</evidence>
<dbReference type="GO" id="GO:0005874">
    <property type="term" value="C:microtubule"/>
    <property type="evidence" value="ECO:0007669"/>
    <property type="project" value="UniProtKB-KW"/>
</dbReference>
<organism evidence="11">
    <name type="scientific">Candidozyma auris</name>
    <name type="common">Yeast</name>
    <name type="synonym">Candida auris</name>
    <dbReference type="NCBI Taxonomy" id="498019"/>
    <lineage>
        <taxon>Eukaryota</taxon>
        <taxon>Fungi</taxon>
        <taxon>Dikarya</taxon>
        <taxon>Ascomycota</taxon>
        <taxon>Saccharomycotina</taxon>
        <taxon>Pichiomycetes</taxon>
        <taxon>Metschnikowiaceae</taxon>
        <taxon>Candidozyma</taxon>
    </lineage>
</organism>
<keyword evidence="1 7" id="KW-0493">Microtubule</keyword>
<dbReference type="SUPFAM" id="SSF52540">
    <property type="entry name" value="P-loop containing nucleoside triphosphate hydrolases"/>
    <property type="match status" value="1"/>
</dbReference>
<evidence type="ECO:0000256" key="4">
    <source>
        <dbReference type="ARBA" id="ARBA00023054"/>
    </source>
</evidence>
<feature type="coiled-coil region" evidence="8">
    <location>
        <begin position="754"/>
        <end position="810"/>
    </location>
</feature>
<dbReference type="PANTHER" id="PTHR47968:SF36">
    <property type="entry name" value="KINESIN HEAVY CHAIN ISOFORM X1"/>
    <property type="match status" value="1"/>
</dbReference>
<dbReference type="PROSITE" id="PS50067">
    <property type="entry name" value="KINESIN_MOTOR_2"/>
    <property type="match status" value="1"/>
</dbReference>
<protein>
    <recommendedName>
        <fullName evidence="7">Kinesin-like protein</fullName>
    </recommendedName>
</protein>
<accession>A0A8F3AFH8</accession>
<dbReference type="InterPro" id="IPR036961">
    <property type="entry name" value="Kinesin_motor_dom_sf"/>
</dbReference>
<dbReference type="GO" id="GO:0008017">
    <property type="term" value="F:microtubule binding"/>
    <property type="evidence" value="ECO:0007669"/>
    <property type="project" value="InterPro"/>
</dbReference>
<evidence type="ECO:0000256" key="1">
    <source>
        <dbReference type="ARBA" id="ARBA00022701"/>
    </source>
</evidence>
<feature type="region of interest" description="Disordered" evidence="9">
    <location>
        <begin position="349"/>
        <end position="419"/>
    </location>
</feature>